<proteinExistence type="inferred from homology"/>
<dbReference type="InterPro" id="IPR003849">
    <property type="entry name" value="Preprotein_translocase_YajC"/>
</dbReference>
<evidence type="ECO:0000256" key="9">
    <source>
        <dbReference type="ARBA" id="ARBA00023136"/>
    </source>
</evidence>
<keyword evidence="12" id="KW-1185">Reference proteome</keyword>
<keyword evidence="8" id="KW-0811">Translocation</keyword>
<feature type="compositionally biased region" description="Polar residues" evidence="10">
    <location>
        <begin position="138"/>
        <end position="149"/>
    </location>
</feature>
<keyword evidence="3" id="KW-0813">Transport</keyword>
<keyword evidence="9" id="KW-0472">Membrane</keyword>
<organism evidence="11 12">
    <name type="scientific">Amycolatopsis suaedae</name>
    <dbReference type="NCBI Taxonomy" id="2510978"/>
    <lineage>
        <taxon>Bacteria</taxon>
        <taxon>Bacillati</taxon>
        <taxon>Actinomycetota</taxon>
        <taxon>Actinomycetes</taxon>
        <taxon>Pseudonocardiales</taxon>
        <taxon>Pseudonocardiaceae</taxon>
        <taxon>Amycolatopsis</taxon>
    </lineage>
</organism>
<comment type="subcellular location">
    <subcellularLocation>
        <location evidence="1">Cell membrane</location>
        <topology evidence="1">Single-pass membrane protein</topology>
    </subcellularLocation>
</comment>
<dbReference type="GO" id="GO:0005886">
    <property type="term" value="C:plasma membrane"/>
    <property type="evidence" value="ECO:0007669"/>
    <property type="project" value="UniProtKB-SubCell"/>
</dbReference>
<dbReference type="Proteomes" id="UP000292003">
    <property type="component" value="Unassembled WGS sequence"/>
</dbReference>
<dbReference type="EMBL" id="SFCC01000001">
    <property type="protein sequence ID" value="RZQ65556.1"/>
    <property type="molecule type" value="Genomic_DNA"/>
</dbReference>
<dbReference type="SMART" id="SM01323">
    <property type="entry name" value="YajC"/>
    <property type="match status" value="1"/>
</dbReference>
<keyword evidence="7" id="KW-1133">Transmembrane helix</keyword>
<dbReference type="OrthoDB" id="2200301at2"/>
<keyword evidence="4" id="KW-1003">Cell membrane</keyword>
<evidence type="ECO:0000256" key="1">
    <source>
        <dbReference type="ARBA" id="ARBA00004162"/>
    </source>
</evidence>
<evidence type="ECO:0000256" key="8">
    <source>
        <dbReference type="ARBA" id="ARBA00023010"/>
    </source>
</evidence>
<accession>A0A4Q7JEI2</accession>
<evidence type="ECO:0000256" key="2">
    <source>
        <dbReference type="ARBA" id="ARBA00006742"/>
    </source>
</evidence>
<evidence type="ECO:0000313" key="11">
    <source>
        <dbReference type="EMBL" id="RZQ65556.1"/>
    </source>
</evidence>
<keyword evidence="6" id="KW-0653">Protein transport</keyword>
<gene>
    <name evidence="11" type="primary">yajC</name>
    <name evidence="11" type="ORF">EWH70_00170</name>
</gene>
<reference evidence="11 12" key="1">
    <citation type="submission" date="2019-02" db="EMBL/GenBank/DDBJ databases">
        <title>Draft genome sequence of Amycolatopsis sp. 8-3EHSu isolated from roots of Suaeda maritima.</title>
        <authorList>
            <person name="Duangmal K."/>
            <person name="Chantavorakit T."/>
        </authorList>
    </citation>
    <scope>NUCLEOTIDE SEQUENCE [LARGE SCALE GENOMIC DNA]</scope>
    <source>
        <strain evidence="11 12">8-3EHSu</strain>
    </source>
</reference>
<keyword evidence="5" id="KW-0812">Transmembrane</keyword>
<evidence type="ECO:0000256" key="6">
    <source>
        <dbReference type="ARBA" id="ARBA00022927"/>
    </source>
</evidence>
<feature type="compositionally biased region" description="Basic and acidic residues" evidence="10">
    <location>
        <begin position="111"/>
        <end position="136"/>
    </location>
</feature>
<dbReference type="PANTHER" id="PTHR33909">
    <property type="entry name" value="SEC TRANSLOCON ACCESSORY COMPLEX SUBUNIT YAJC"/>
    <property type="match status" value="1"/>
</dbReference>
<sequence length="149" mass="16211">MESLFLPLLLMLVVAIPLVLGTRKQKRAMQEQQQLQNSLTEGDRVMTTSGLYATVADASGDTTIDLEIAPGVVTTWLRQAVREKVDPVIESAADADDETDTESATIIESTKGIEDTTPKTEVKDDKAEGDAKKDEPFSTVQQSASEQKK</sequence>
<evidence type="ECO:0000256" key="10">
    <source>
        <dbReference type="SAM" id="MobiDB-lite"/>
    </source>
</evidence>
<evidence type="ECO:0000256" key="7">
    <source>
        <dbReference type="ARBA" id="ARBA00022989"/>
    </source>
</evidence>
<dbReference type="RefSeq" id="WP_130473128.1">
    <property type="nucleotide sequence ID" value="NZ_SFCC01000001.1"/>
</dbReference>
<feature type="region of interest" description="Disordered" evidence="10">
    <location>
        <begin position="89"/>
        <end position="149"/>
    </location>
</feature>
<dbReference type="Pfam" id="PF02699">
    <property type="entry name" value="YajC"/>
    <property type="match status" value="1"/>
</dbReference>
<comment type="similarity">
    <text evidence="2">Belongs to the YajC family.</text>
</comment>
<dbReference type="PANTHER" id="PTHR33909:SF1">
    <property type="entry name" value="SEC TRANSLOCON ACCESSORY COMPLEX SUBUNIT YAJC"/>
    <property type="match status" value="1"/>
</dbReference>
<evidence type="ECO:0000256" key="5">
    <source>
        <dbReference type="ARBA" id="ARBA00022692"/>
    </source>
</evidence>
<evidence type="ECO:0000256" key="3">
    <source>
        <dbReference type="ARBA" id="ARBA00022448"/>
    </source>
</evidence>
<dbReference type="AlphaFoldDB" id="A0A4Q7JEI2"/>
<protein>
    <submittedName>
        <fullName evidence="11">Preprotein translocase subunit YajC</fullName>
    </submittedName>
</protein>
<dbReference type="NCBIfam" id="TIGR00739">
    <property type="entry name" value="yajC"/>
    <property type="match status" value="1"/>
</dbReference>
<evidence type="ECO:0000313" key="12">
    <source>
        <dbReference type="Proteomes" id="UP000292003"/>
    </source>
</evidence>
<comment type="caution">
    <text evidence="11">The sequence shown here is derived from an EMBL/GenBank/DDBJ whole genome shotgun (WGS) entry which is preliminary data.</text>
</comment>
<dbReference type="GO" id="GO:0015031">
    <property type="term" value="P:protein transport"/>
    <property type="evidence" value="ECO:0007669"/>
    <property type="project" value="UniProtKB-KW"/>
</dbReference>
<name>A0A4Q7JEI2_9PSEU</name>
<evidence type="ECO:0000256" key="4">
    <source>
        <dbReference type="ARBA" id="ARBA00022475"/>
    </source>
</evidence>